<protein>
    <submittedName>
        <fullName evidence="1">Uncharacterized protein</fullName>
    </submittedName>
</protein>
<feature type="non-terminal residue" evidence="1">
    <location>
        <position position="1"/>
    </location>
</feature>
<name>A0A371EZY0_MUCPR</name>
<evidence type="ECO:0000313" key="1">
    <source>
        <dbReference type="EMBL" id="RDX71600.1"/>
    </source>
</evidence>
<reference evidence="1" key="1">
    <citation type="submission" date="2018-05" db="EMBL/GenBank/DDBJ databases">
        <title>Draft genome of Mucuna pruriens seed.</title>
        <authorList>
            <person name="Nnadi N.E."/>
            <person name="Vos R."/>
            <person name="Hasami M.H."/>
            <person name="Devisetty U.K."/>
            <person name="Aguiy J.C."/>
        </authorList>
    </citation>
    <scope>NUCLEOTIDE SEQUENCE [LARGE SCALE GENOMIC DNA]</scope>
    <source>
        <strain evidence="1">JCA_2017</strain>
    </source>
</reference>
<gene>
    <name evidence="1" type="ORF">CR513_49028</name>
</gene>
<dbReference type="Pfam" id="PF02992">
    <property type="entry name" value="Transposase_21"/>
    <property type="match status" value="1"/>
</dbReference>
<comment type="caution">
    <text evidence="1">The sequence shown here is derived from an EMBL/GenBank/DDBJ whole genome shotgun (WGS) entry which is preliminary data.</text>
</comment>
<accession>A0A371EZY0</accession>
<proteinExistence type="predicted"/>
<dbReference type="InterPro" id="IPR004242">
    <property type="entry name" value="Transposase_21"/>
</dbReference>
<dbReference type="AlphaFoldDB" id="A0A371EZY0"/>
<organism evidence="1 2">
    <name type="scientific">Mucuna pruriens</name>
    <name type="common">Velvet bean</name>
    <name type="synonym">Dolichos pruriens</name>
    <dbReference type="NCBI Taxonomy" id="157652"/>
    <lineage>
        <taxon>Eukaryota</taxon>
        <taxon>Viridiplantae</taxon>
        <taxon>Streptophyta</taxon>
        <taxon>Embryophyta</taxon>
        <taxon>Tracheophyta</taxon>
        <taxon>Spermatophyta</taxon>
        <taxon>Magnoliopsida</taxon>
        <taxon>eudicotyledons</taxon>
        <taxon>Gunneridae</taxon>
        <taxon>Pentapetalae</taxon>
        <taxon>rosids</taxon>
        <taxon>fabids</taxon>
        <taxon>Fabales</taxon>
        <taxon>Fabaceae</taxon>
        <taxon>Papilionoideae</taxon>
        <taxon>50 kb inversion clade</taxon>
        <taxon>NPAAA clade</taxon>
        <taxon>indigoferoid/millettioid clade</taxon>
        <taxon>Phaseoleae</taxon>
        <taxon>Mucuna</taxon>
    </lineage>
</organism>
<sequence>MPKGNIMVTNLYHARKLVQIFGLEFSQDPRNVKLGLCACYFNPFGQYKKSYSCWLVTLTLDNLPPKMCKERKFILNSKSIKSKTQVAPYVWNEKSHSHLSFAIRSLILIVIKNFFHSKIHTKVTKIHSGKGLLISHLLLHMCLVLIRGIKLHTYYFPMSYKKEKKFLVMVLNITRRDKVYFGGYHIGKHTFYNITLMLCTQREMIKDTHNARIDISKICNKKELELKDIGCVKIFKPKNTICIDQIPKSRYLYVGQITKLYRYASNLSRCVNLN</sequence>
<dbReference type="Proteomes" id="UP000257109">
    <property type="component" value="Unassembled WGS sequence"/>
</dbReference>
<evidence type="ECO:0000313" key="2">
    <source>
        <dbReference type="Proteomes" id="UP000257109"/>
    </source>
</evidence>
<keyword evidence="2" id="KW-1185">Reference proteome</keyword>
<dbReference type="EMBL" id="QJKJ01011263">
    <property type="protein sequence ID" value="RDX71600.1"/>
    <property type="molecule type" value="Genomic_DNA"/>
</dbReference>